<evidence type="ECO:0000256" key="1">
    <source>
        <dbReference type="ARBA" id="ARBA00002332"/>
    </source>
</evidence>
<dbReference type="NCBIfam" id="TIGR00888">
    <property type="entry name" value="guaA_Nterm"/>
    <property type="match status" value="1"/>
</dbReference>
<dbReference type="CDD" id="cd01742">
    <property type="entry name" value="GATase1_GMP_Synthase"/>
    <property type="match status" value="1"/>
</dbReference>
<comment type="function">
    <text evidence="1 9">Catalyzes the synthesis of GMP from XMP.</text>
</comment>
<dbReference type="InterPro" id="IPR025777">
    <property type="entry name" value="GMPS_ATP_PPase_dom"/>
</dbReference>
<dbReference type="GO" id="GO:0005524">
    <property type="term" value="F:ATP binding"/>
    <property type="evidence" value="ECO:0007669"/>
    <property type="project" value="UniProtKB-UniRule"/>
</dbReference>
<organism evidence="12">
    <name type="scientific">candidate division WOR-3 bacterium</name>
    <dbReference type="NCBI Taxonomy" id="2052148"/>
    <lineage>
        <taxon>Bacteria</taxon>
        <taxon>Bacteria division WOR-3</taxon>
    </lineage>
</organism>
<evidence type="ECO:0000256" key="6">
    <source>
        <dbReference type="ARBA" id="ARBA00022755"/>
    </source>
</evidence>
<dbReference type="InterPro" id="IPR004739">
    <property type="entry name" value="GMP_synth_GATase"/>
</dbReference>
<dbReference type="PANTHER" id="PTHR11922:SF2">
    <property type="entry name" value="GMP SYNTHASE [GLUTAMINE-HYDROLYZING]"/>
    <property type="match status" value="1"/>
</dbReference>
<dbReference type="NCBIfam" id="TIGR00884">
    <property type="entry name" value="guaA_Cterm"/>
    <property type="match status" value="1"/>
</dbReference>
<dbReference type="PRINTS" id="PR00097">
    <property type="entry name" value="ANTSNTHASEII"/>
</dbReference>
<dbReference type="InterPro" id="IPR014729">
    <property type="entry name" value="Rossmann-like_a/b/a_fold"/>
</dbReference>
<evidence type="ECO:0000256" key="10">
    <source>
        <dbReference type="PROSITE-ProRule" id="PRU00886"/>
    </source>
</evidence>
<feature type="binding site" evidence="10">
    <location>
        <begin position="220"/>
        <end position="226"/>
    </location>
    <ligand>
        <name>ATP</name>
        <dbReference type="ChEBI" id="CHEBI:30616"/>
    </ligand>
</feature>
<dbReference type="EMBL" id="DSUT01000012">
    <property type="protein sequence ID" value="HGK27425.1"/>
    <property type="molecule type" value="Genomic_DNA"/>
</dbReference>
<evidence type="ECO:0000256" key="8">
    <source>
        <dbReference type="ARBA" id="ARBA00022962"/>
    </source>
</evidence>
<accession>A0A7C4C9W9</accession>
<evidence type="ECO:0000313" key="12">
    <source>
        <dbReference type="EMBL" id="HGK27425.1"/>
    </source>
</evidence>
<comment type="caution">
    <text evidence="12">The sequence shown here is derived from an EMBL/GenBank/DDBJ whole genome shotgun (WGS) entry which is preliminary data.</text>
</comment>
<dbReference type="NCBIfam" id="NF000848">
    <property type="entry name" value="PRK00074.1"/>
    <property type="match status" value="1"/>
</dbReference>
<dbReference type="SUPFAM" id="SSF54810">
    <property type="entry name" value="GMP synthetase C-terminal dimerisation domain"/>
    <property type="match status" value="1"/>
</dbReference>
<evidence type="ECO:0000256" key="3">
    <source>
        <dbReference type="ARBA" id="ARBA00022598"/>
    </source>
</evidence>
<dbReference type="FunFam" id="3.30.300.10:FF:000002">
    <property type="entry name" value="GMP synthase [glutamine-hydrolyzing]"/>
    <property type="match status" value="1"/>
</dbReference>
<dbReference type="Gene3D" id="3.30.300.10">
    <property type="match status" value="1"/>
</dbReference>
<dbReference type="InterPro" id="IPR022955">
    <property type="entry name" value="GMP_synthase"/>
</dbReference>
<feature type="active site" description="Nucleophile" evidence="9">
    <location>
        <position position="80"/>
    </location>
</feature>
<dbReference type="Pfam" id="PF00117">
    <property type="entry name" value="GATase"/>
    <property type="match status" value="1"/>
</dbReference>
<dbReference type="PROSITE" id="PS51273">
    <property type="entry name" value="GATASE_TYPE_1"/>
    <property type="match status" value="1"/>
</dbReference>
<keyword evidence="3 9" id="KW-0436">Ligase</keyword>
<dbReference type="PANTHER" id="PTHR11922">
    <property type="entry name" value="GMP SYNTHASE-RELATED"/>
    <property type="match status" value="1"/>
</dbReference>
<evidence type="ECO:0000259" key="11">
    <source>
        <dbReference type="PROSITE" id="PS51553"/>
    </source>
</evidence>
<dbReference type="PRINTS" id="PR00096">
    <property type="entry name" value="GATASE"/>
</dbReference>
<evidence type="ECO:0000256" key="9">
    <source>
        <dbReference type="HAMAP-Rule" id="MF_00344"/>
    </source>
</evidence>
<dbReference type="Gene3D" id="3.40.50.620">
    <property type="entry name" value="HUPs"/>
    <property type="match status" value="1"/>
</dbReference>
<dbReference type="InterPro" id="IPR017926">
    <property type="entry name" value="GATASE"/>
</dbReference>
<dbReference type="CDD" id="cd01997">
    <property type="entry name" value="GMP_synthase_C"/>
    <property type="match status" value="1"/>
</dbReference>
<dbReference type="PROSITE" id="PS51553">
    <property type="entry name" value="GMPS_ATP_PPASE"/>
    <property type="match status" value="1"/>
</dbReference>
<comment type="subunit">
    <text evidence="9">Homodimer.</text>
</comment>
<dbReference type="GO" id="GO:0005829">
    <property type="term" value="C:cytosol"/>
    <property type="evidence" value="ECO:0007669"/>
    <property type="project" value="TreeGrafter"/>
</dbReference>
<protein>
    <recommendedName>
        <fullName evidence="9">GMP synthase [glutamine-hydrolyzing]</fullName>
        <ecNumber evidence="9">6.3.5.2</ecNumber>
    </recommendedName>
    <alternativeName>
        <fullName evidence="9">GMP synthetase</fullName>
    </alternativeName>
    <alternativeName>
        <fullName evidence="9">Glutamine amidotransferase</fullName>
    </alternativeName>
</protein>
<dbReference type="HAMAP" id="MF_00344">
    <property type="entry name" value="GMP_synthase"/>
    <property type="match status" value="1"/>
</dbReference>
<keyword evidence="6 9" id="KW-0658">Purine biosynthesis</keyword>
<proteinExistence type="inferred from homology"/>
<name>A0A7C4C9W9_UNCW3</name>
<dbReference type="GO" id="GO:0003921">
    <property type="term" value="F:GMP synthase activity"/>
    <property type="evidence" value="ECO:0007669"/>
    <property type="project" value="InterPro"/>
</dbReference>
<dbReference type="PRINTS" id="PR00099">
    <property type="entry name" value="CPSGATASE"/>
</dbReference>
<comment type="catalytic activity">
    <reaction evidence="9">
        <text>XMP + L-glutamine + ATP + H2O = GMP + L-glutamate + AMP + diphosphate + 2 H(+)</text>
        <dbReference type="Rhea" id="RHEA:11680"/>
        <dbReference type="ChEBI" id="CHEBI:15377"/>
        <dbReference type="ChEBI" id="CHEBI:15378"/>
        <dbReference type="ChEBI" id="CHEBI:29985"/>
        <dbReference type="ChEBI" id="CHEBI:30616"/>
        <dbReference type="ChEBI" id="CHEBI:33019"/>
        <dbReference type="ChEBI" id="CHEBI:57464"/>
        <dbReference type="ChEBI" id="CHEBI:58115"/>
        <dbReference type="ChEBI" id="CHEBI:58359"/>
        <dbReference type="ChEBI" id="CHEBI:456215"/>
        <dbReference type="EC" id="6.3.5.2"/>
    </reaction>
</comment>
<evidence type="ECO:0000256" key="5">
    <source>
        <dbReference type="ARBA" id="ARBA00022749"/>
    </source>
</evidence>
<keyword evidence="7 9" id="KW-0067">ATP-binding</keyword>
<dbReference type="UniPathway" id="UPA00189">
    <property type="reaction ID" value="UER00296"/>
</dbReference>
<dbReference type="InterPro" id="IPR029062">
    <property type="entry name" value="Class_I_gatase-like"/>
</dbReference>
<dbReference type="EC" id="6.3.5.2" evidence="9"/>
<feature type="active site" evidence="9">
    <location>
        <position position="166"/>
    </location>
</feature>
<keyword evidence="5 9" id="KW-0332">GMP biosynthesis</keyword>
<keyword evidence="8 9" id="KW-0315">Glutamine amidotransferase</keyword>
<dbReference type="SUPFAM" id="SSF52402">
    <property type="entry name" value="Adenine nucleotide alpha hydrolases-like"/>
    <property type="match status" value="1"/>
</dbReference>
<gene>
    <name evidence="9 12" type="primary">guaA</name>
    <name evidence="12" type="ORF">ENS41_00525</name>
</gene>
<dbReference type="AlphaFoldDB" id="A0A7C4C9W9"/>
<dbReference type="FunFam" id="3.40.50.880:FF:000001">
    <property type="entry name" value="GMP synthase [glutamine-hydrolyzing]"/>
    <property type="match status" value="1"/>
</dbReference>
<dbReference type="SUPFAM" id="SSF52317">
    <property type="entry name" value="Class I glutamine amidotransferase-like"/>
    <property type="match status" value="1"/>
</dbReference>
<reference evidence="12" key="1">
    <citation type="journal article" date="2020" name="mSystems">
        <title>Genome- and Community-Level Interaction Insights into Carbon Utilization and Element Cycling Functions of Hydrothermarchaeota in Hydrothermal Sediment.</title>
        <authorList>
            <person name="Zhou Z."/>
            <person name="Liu Y."/>
            <person name="Xu W."/>
            <person name="Pan J."/>
            <person name="Luo Z.H."/>
            <person name="Li M."/>
        </authorList>
    </citation>
    <scope>NUCLEOTIDE SEQUENCE [LARGE SCALE GENOMIC DNA]</scope>
    <source>
        <strain evidence="12">SpSt-488</strain>
    </source>
</reference>
<evidence type="ECO:0000256" key="2">
    <source>
        <dbReference type="ARBA" id="ARBA00005153"/>
    </source>
</evidence>
<comment type="pathway">
    <text evidence="2 9">Purine metabolism; GMP biosynthesis; GMP from XMP (L-Gln route): step 1/1.</text>
</comment>
<evidence type="ECO:0000256" key="7">
    <source>
        <dbReference type="ARBA" id="ARBA00022840"/>
    </source>
</evidence>
<keyword evidence="4 9" id="KW-0547">Nucleotide-binding</keyword>
<evidence type="ECO:0000256" key="4">
    <source>
        <dbReference type="ARBA" id="ARBA00022741"/>
    </source>
</evidence>
<dbReference type="Gene3D" id="3.40.50.880">
    <property type="match status" value="1"/>
</dbReference>
<feature type="domain" description="GMPS ATP-PPase" evidence="11">
    <location>
        <begin position="193"/>
        <end position="383"/>
    </location>
</feature>
<feature type="active site" evidence="9">
    <location>
        <position position="168"/>
    </location>
</feature>
<dbReference type="InterPro" id="IPR001674">
    <property type="entry name" value="GMP_synth_C"/>
</dbReference>
<dbReference type="Pfam" id="PF00958">
    <property type="entry name" value="GMP_synt_C"/>
    <property type="match status" value="1"/>
</dbReference>
<sequence>MDRVLVLDFGSQYNQLIARRVRELKVYSEIVRHNLPAGEIRSRNPQALILSGGPASVFDSNAPVPDPDIFNLGIPVLGICYGMQVTTRLLGGTVTRSVVREYGHARFRRRAGRLFSGLPPTMAVWMSHGDSVTRLPPGFVKAGSTSRLAIAAMADDERRIYGVQFHPEVEHTPRGRDIFANFLFRIARCTPSWTMRSFIAEKSRELRRRVGDSRVICAVSGGVDSSVLAALLRRAIGRRLVAVFVDNGVLRKNEALVVRRLLGRRLDLHVVDAGASFLRRLAGITDPEQKRRIIGHEFIRVFEREAHRHGRIRFLAQGTLYPDLIESRSAFGGPSATIKTHHNVGGLPAKMKLELIEPLKELFKDEVRRLGRALRLPQAILGRHPFPGPGLAVRILGTVTPERVRLLQEADAIFISELHHAGLYDRVWQALAVLLPVQSVGVMGDERTYENAVVLRAVTSTDAMTADWARLPDAFLAHVSNRIINEVRGINRVVYDISSKPPATIEWE</sequence>